<gene>
    <name evidence="1" type="ORF">ERS852491_03149</name>
</gene>
<dbReference type="RefSeq" id="WP_055154114.1">
    <property type="nucleotide sequence ID" value="NZ_CYZU01000031.1"/>
</dbReference>
<evidence type="ECO:0000313" key="2">
    <source>
        <dbReference type="Proteomes" id="UP000095544"/>
    </source>
</evidence>
<dbReference type="OrthoDB" id="1653472at2"/>
<protein>
    <submittedName>
        <fullName evidence="1">Uncharacterized protein</fullName>
    </submittedName>
</protein>
<sequence length="95" mass="11259">MENVCLLDKLAAVLQLRCLSDLRMHKKDCYLILSSFELQLYTIQQWKETLNYIETQTHQLESYPDITCCIQDKLRNYCQEYKAGAVPYVVKFSEK</sequence>
<evidence type="ECO:0000313" key="1">
    <source>
        <dbReference type="EMBL" id="CUO74077.1"/>
    </source>
</evidence>
<accession>A0A174HL99</accession>
<reference evidence="1 2" key="1">
    <citation type="submission" date="2015-09" db="EMBL/GenBank/DDBJ databases">
        <authorList>
            <consortium name="Pathogen Informatics"/>
        </authorList>
    </citation>
    <scope>NUCLEOTIDE SEQUENCE [LARGE SCALE GENOMIC DNA]</scope>
    <source>
        <strain evidence="1 2">2789STDY5834876</strain>
    </source>
</reference>
<organism evidence="1 2">
    <name type="scientific">Faecalicatena contorta</name>
    <dbReference type="NCBI Taxonomy" id="39482"/>
    <lineage>
        <taxon>Bacteria</taxon>
        <taxon>Bacillati</taxon>
        <taxon>Bacillota</taxon>
        <taxon>Clostridia</taxon>
        <taxon>Lachnospirales</taxon>
        <taxon>Lachnospiraceae</taxon>
        <taxon>Faecalicatena</taxon>
    </lineage>
</organism>
<dbReference type="EMBL" id="CYZU01000031">
    <property type="protein sequence ID" value="CUO74077.1"/>
    <property type="molecule type" value="Genomic_DNA"/>
</dbReference>
<dbReference type="AlphaFoldDB" id="A0A174HL99"/>
<proteinExistence type="predicted"/>
<name>A0A174HL99_9FIRM</name>
<dbReference type="STRING" id="39482.ERS852491_03149"/>
<dbReference type="Proteomes" id="UP000095544">
    <property type="component" value="Unassembled WGS sequence"/>
</dbReference>